<gene>
    <name evidence="1" type="ORF">DBW69_00880</name>
</gene>
<dbReference type="EMBL" id="QOQF01000002">
    <property type="protein sequence ID" value="RCL78255.1"/>
    <property type="molecule type" value="Genomic_DNA"/>
</dbReference>
<dbReference type="Proteomes" id="UP000252132">
    <property type="component" value="Unassembled WGS sequence"/>
</dbReference>
<evidence type="ECO:0000313" key="1">
    <source>
        <dbReference type="EMBL" id="RCL78255.1"/>
    </source>
</evidence>
<dbReference type="Gene3D" id="1.20.1290.10">
    <property type="entry name" value="AhpD-like"/>
    <property type="match status" value="1"/>
</dbReference>
<dbReference type="SUPFAM" id="SSF69118">
    <property type="entry name" value="AhpD-like"/>
    <property type="match status" value="1"/>
</dbReference>
<protein>
    <submittedName>
        <fullName evidence="1">Carboxymuconolactone decarboxylase family protein</fullName>
    </submittedName>
</protein>
<name>A0A368E491_9PROT</name>
<dbReference type="AlphaFoldDB" id="A0A368E491"/>
<dbReference type="InterPro" id="IPR029032">
    <property type="entry name" value="AhpD-like"/>
</dbReference>
<organism evidence="1 2">
    <name type="scientific">PS1 clade bacterium</name>
    <dbReference type="NCBI Taxonomy" id="2175152"/>
    <lineage>
        <taxon>Bacteria</taxon>
        <taxon>Pseudomonadati</taxon>
        <taxon>Pseudomonadota</taxon>
        <taxon>Alphaproteobacteria</taxon>
        <taxon>PS1 clade</taxon>
    </lineage>
</organism>
<sequence>MRISLPDTTTATEIDPGAVYIPEIAKAGGAFAKAVYSNSKLPLRTFEAARIVTAVINGCKICMNWRAARDVSQFGIVNGVDTNGEAPDEEFYLALLDNDFKGLSRQEELAIQYATMMGTDPQKLSADDAFWNEMRTEFSEAELTDLTYCVAMWMGLGRMTHVLGLDSGCEVVTRS</sequence>
<reference evidence="1 2" key="1">
    <citation type="journal article" date="2018" name="Microbiome">
        <title>Fine metagenomic profile of the Mediterranean stratified and mixed water columns revealed by assembly and recruitment.</title>
        <authorList>
            <person name="Haro-Moreno J.M."/>
            <person name="Lopez-Perez M."/>
            <person name="De La Torre J.R."/>
            <person name="Picazo A."/>
            <person name="Camacho A."/>
            <person name="Rodriguez-Valera F."/>
        </authorList>
    </citation>
    <scope>NUCLEOTIDE SEQUENCE [LARGE SCALE GENOMIC DNA]</scope>
    <source>
        <strain evidence="1">MED-G55</strain>
    </source>
</reference>
<accession>A0A368E491</accession>
<evidence type="ECO:0000313" key="2">
    <source>
        <dbReference type="Proteomes" id="UP000252132"/>
    </source>
</evidence>
<proteinExistence type="predicted"/>
<comment type="caution">
    <text evidence="1">The sequence shown here is derived from an EMBL/GenBank/DDBJ whole genome shotgun (WGS) entry which is preliminary data.</text>
</comment>